<evidence type="ECO:0000313" key="1">
    <source>
        <dbReference type="EnsemblMetazoa" id="MESCA005536-PA"/>
    </source>
</evidence>
<dbReference type="EMBL" id="CAQQ02196578">
    <property type="status" value="NOT_ANNOTATED_CDS"/>
    <property type="molecule type" value="Genomic_DNA"/>
</dbReference>
<protein>
    <submittedName>
        <fullName evidence="1">Uncharacterized protein</fullName>
    </submittedName>
</protein>
<dbReference type="HOGENOM" id="CLU_2123900_0_0_1"/>
<reference evidence="1" key="2">
    <citation type="submission" date="2015-06" db="UniProtKB">
        <authorList>
            <consortium name="EnsemblMetazoa"/>
        </authorList>
    </citation>
    <scope>IDENTIFICATION</scope>
</reference>
<reference evidence="2" key="1">
    <citation type="submission" date="2013-02" db="EMBL/GenBank/DDBJ databases">
        <authorList>
            <person name="Hughes D."/>
        </authorList>
    </citation>
    <scope>NUCLEOTIDE SEQUENCE</scope>
    <source>
        <strain>Durham</strain>
        <strain evidence="2">NC isolate 2 -- Noor lab</strain>
    </source>
</reference>
<sequence>MTTSKLFCPYVDHKRNNVVLQDNKEYSRLSVGVLTGHFPLGKIVKRMRLKISDKYCQQYMSSKILSIFFTNVSSLGLLLRSHYRSSSQQHYRPYFLHALRSCRELFNYIVCHIV</sequence>
<proteinExistence type="predicted"/>
<keyword evidence="2" id="KW-1185">Reference proteome</keyword>
<organism evidence="1 2">
    <name type="scientific">Megaselia scalaris</name>
    <name type="common">Humpbacked fly</name>
    <name type="synonym">Phora scalaris</name>
    <dbReference type="NCBI Taxonomy" id="36166"/>
    <lineage>
        <taxon>Eukaryota</taxon>
        <taxon>Metazoa</taxon>
        <taxon>Ecdysozoa</taxon>
        <taxon>Arthropoda</taxon>
        <taxon>Hexapoda</taxon>
        <taxon>Insecta</taxon>
        <taxon>Pterygota</taxon>
        <taxon>Neoptera</taxon>
        <taxon>Endopterygota</taxon>
        <taxon>Diptera</taxon>
        <taxon>Brachycera</taxon>
        <taxon>Muscomorpha</taxon>
        <taxon>Platypezoidea</taxon>
        <taxon>Phoridae</taxon>
        <taxon>Megaseliini</taxon>
        <taxon>Megaselia</taxon>
    </lineage>
</organism>
<name>T1GPK3_MEGSC</name>
<dbReference type="Proteomes" id="UP000015102">
    <property type="component" value="Unassembled WGS sequence"/>
</dbReference>
<dbReference type="AlphaFoldDB" id="T1GPK3"/>
<accession>T1GPK3</accession>
<evidence type="ECO:0000313" key="2">
    <source>
        <dbReference type="Proteomes" id="UP000015102"/>
    </source>
</evidence>
<dbReference type="EMBL" id="CAQQ02196577">
    <property type="status" value="NOT_ANNOTATED_CDS"/>
    <property type="molecule type" value="Genomic_DNA"/>
</dbReference>
<dbReference type="EnsemblMetazoa" id="MESCA005536-RA">
    <property type="protein sequence ID" value="MESCA005536-PA"/>
    <property type="gene ID" value="MESCA005536"/>
</dbReference>